<name>A0A081S3C6_9ARCH</name>
<reference evidence="1 2" key="1">
    <citation type="submission" date="2014-06" db="EMBL/GenBank/DDBJ databases">
        <authorList>
            <person name="Ngugi D.K."/>
            <person name="Blom J."/>
            <person name="Alam I."/>
            <person name="Rashid M."/>
            <person name="Ba Alawi W."/>
            <person name="Zhang G."/>
            <person name="Hikmawan T."/>
            <person name="Guan Y."/>
            <person name="Antunes A."/>
            <person name="Siam R."/>
            <person name="Eldorry H."/>
            <person name="Bajic V."/>
            <person name="Stingl U."/>
        </authorList>
    </citation>
    <scope>NUCLEOTIDE SEQUENCE [LARGE SCALE GENOMIC DNA]</scope>
    <source>
        <strain evidence="1">SCGC AAA799-E16</strain>
    </source>
</reference>
<dbReference type="AlphaFoldDB" id="A0A081S3C6"/>
<dbReference type="PATRIC" id="fig|1502292.3.peg.1767"/>
<evidence type="ECO:0000313" key="1">
    <source>
        <dbReference type="EMBL" id="KER05429.1"/>
    </source>
</evidence>
<organism evidence="1 2">
    <name type="scientific">Marine Group I thaumarchaeote SCGC AAA799-E16</name>
    <dbReference type="NCBI Taxonomy" id="1502292"/>
    <lineage>
        <taxon>Archaea</taxon>
        <taxon>Nitrososphaerota</taxon>
        <taxon>Marine Group I</taxon>
    </lineage>
</organism>
<sequence length="101" mass="11440">FAKLAKKKDARPKGFMTQVVQNTEQVQALSDNLKEFSIIPIILFPSQKNEKSAKFLGLDLESYSKEFEELLRKSHEITGDVLLTSPNDFTGLNEFLGKTTF</sequence>
<dbReference type="Proteomes" id="UP000028027">
    <property type="component" value="Unassembled WGS sequence"/>
</dbReference>
<keyword evidence="2" id="KW-1185">Reference proteome</keyword>
<proteinExistence type="predicted"/>
<dbReference type="EMBL" id="JNVL01000071">
    <property type="protein sequence ID" value="KER05429.1"/>
    <property type="molecule type" value="Genomic_DNA"/>
</dbReference>
<gene>
    <name evidence="1" type="ORF">AAA799E16_01928</name>
</gene>
<evidence type="ECO:0000313" key="2">
    <source>
        <dbReference type="Proteomes" id="UP000028027"/>
    </source>
</evidence>
<protein>
    <submittedName>
        <fullName evidence="1">5 10-methylenetetrahydrofolate reductase-like protein</fullName>
    </submittedName>
</protein>
<accession>A0A081S3C6</accession>
<comment type="caution">
    <text evidence="1">The sequence shown here is derived from an EMBL/GenBank/DDBJ whole genome shotgun (WGS) entry which is preliminary data.</text>
</comment>
<feature type="non-terminal residue" evidence="1">
    <location>
        <position position="1"/>
    </location>
</feature>